<dbReference type="PANTHER" id="PTHR43581:SF4">
    <property type="entry name" value="ATP_GTP PHOSPHATASE"/>
    <property type="match status" value="1"/>
</dbReference>
<dbReference type="Proteomes" id="UP000005744">
    <property type="component" value="Unassembled WGS sequence"/>
</dbReference>
<dbReference type="CDD" id="cd00267">
    <property type="entry name" value="ABC_ATPase"/>
    <property type="match status" value="1"/>
</dbReference>
<dbReference type="InterPro" id="IPR041685">
    <property type="entry name" value="AAA_GajA/Old/RecF-like"/>
</dbReference>
<dbReference type="HOGENOM" id="CLU_040623_1_0_6"/>
<dbReference type="STRING" id="395493.BegalDRAFT_1845"/>
<dbReference type="InterPro" id="IPR051396">
    <property type="entry name" value="Bact_Antivir_Def_Nuclease"/>
</dbReference>
<dbReference type="Pfam" id="PF13175">
    <property type="entry name" value="AAA_15"/>
    <property type="match status" value="1"/>
</dbReference>
<name>I3CGH6_9GAMM</name>
<reference evidence="2 3" key="1">
    <citation type="submission" date="2011-11" db="EMBL/GenBank/DDBJ databases">
        <title>Improved High-Quality Draft sequence of Beggiatoa alba B18lD.</title>
        <authorList>
            <consortium name="US DOE Joint Genome Institute"/>
            <person name="Lucas S."/>
            <person name="Han J."/>
            <person name="Lapidus A."/>
            <person name="Cheng J.-F."/>
            <person name="Goodwin L."/>
            <person name="Pitluck S."/>
            <person name="Peters L."/>
            <person name="Mikhailova N."/>
            <person name="Held B."/>
            <person name="Detter J.C."/>
            <person name="Han C."/>
            <person name="Tapia R."/>
            <person name="Land M."/>
            <person name="Hauser L."/>
            <person name="Kyrpides N."/>
            <person name="Ivanova N."/>
            <person name="Pagani I."/>
            <person name="Samuel K."/>
            <person name="Teske A."/>
            <person name="Mueller J."/>
            <person name="Woyke T."/>
        </authorList>
    </citation>
    <scope>NUCLEOTIDE SEQUENCE [LARGE SCALE GENOMIC DNA]</scope>
    <source>
        <strain evidence="2 3">B18LD</strain>
    </source>
</reference>
<keyword evidence="3" id="KW-1185">Reference proteome</keyword>
<gene>
    <name evidence="2" type="ORF">BegalDRAFT_1845</name>
</gene>
<evidence type="ECO:0000313" key="2">
    <source>
        <dbReference type="EMBL" id="EIJ42719.1"/>
    </source>
</evidence>
<dbReference type="eggNOG" id="COG4938">
    <property type="taxonomic scope" value="Bacteria"/>
</dbReference>
<dbReference type="AlphaFoldDB" id="I3CGH6"/>
<proteinExistence type="predicted"/>
<protein>
    <recommendedName>
        <fullName evidence="1">Endonuclease GajA/Old nuclease/RecF-like AAA domain-containing protein</fullName>
    </recommendedName>
</protein>
<evidence type="ECO:0000259" key="1">
    <source>
        <dbReference type="Pfam" id="PF13175"/>
    </source>
</evidence>
<dbReference type="InterPro" id="IPR027417">
    <property type="entry name" value="P-loop_NTPase"/>
</dbReference>
<accession>I3CGH6</accession>
<dbReference type="SUPFAM" id="SSF52540">
    <property type="entry name" value="P-loop containing nucleoside triphosphate hydrolases"/>
    <property type="match status" value="1"/>
</dbReference>
<sequence>MRFSFENLGVLPKGEIELADLTVLCGANNTGKTYITYALYGFLKNWRNLTKIPSLEWNKLNNNLYEIDLEKQLFPKIQSILDEATKDYQKNLLHTVFGTFVERFSTTHLSFNIDNLDIVIKSLHHIELQRNESHLVGLKKQENSPILQFDFSSTKEQPNINAIYNQLAIKYICFAPFFPYPFIISTERTGAIAFQNDLNLGKSRLLELLNQGKQIDYHAQAQPIRDNIDFINSLSIFEKETSPLLMEYPDLLIQFKDIIGGDYRLNNGVLHFQPNKNTELRMNESSSVVRALVILGYYLKHLAKKGDLLMIDEPELNLHPANQRKLARLLVRLVNLGIKVFVTTHSDYIVKEFNTMIMLNNGSNRLQKIREKWHYTDDERLAIEKVKLYILREELISAGRGKKKRPICTVTPAKITPTFGIEVPTFDNTIDEMNAIQDEIYYSHQLDGNK</sequence>
<feature type="domain" description="Endonuclease GajA/Old nuclease/RecF-like AAA" evidence="1">
    <location>
        <begin position="6"/>
        <end position="350"/>
    </location>
</feature>
<organism evidence="2 3">
    <name type="scientific">Beggiatoa alba B18LD</name>
    <dbReference type="NCBI Taxonomy" id="395493"/>
    <lineage>
        <taxon>Bacteria</taxon>
        <taxon>Pseudomonadati</taxon>
        <taxon>Pseudomonadota</taxon>
        <taxon>Gammaproteobacteria</taxon>
        <taxon>Thiotrichales</taxon>
        <taxon>Thiotrichaceae</taxon>
        <taxon>Beggiatoa</taxon>
    </lineage>
</organism>
<evidence type="ECO:0000313" key="3">
    <source>
        <dbReference type="Proteomes" id="UP000005744"/>
    </source>
</evidence>
<dbReference type="EMBL" id="JH600070">
    <property type="protein sequence ID" value="EIJ42719.1"/>
    <property type="molecule type" value="Genomic_DNA"/>
</dbReference>
<dbReference type="PANTHER" id="PTHR43581">
    <property type="entry name" value="ATP/GTP PHOSPHATASE"/>
    <property type="match status" value="1"/>
</dbReference>
<dbReference type="Gene3D" id="3.40.50.300">
    <property type="entry name" value="P-loop containing nucleotide triphosphate hydrolases"/>
    <property type="match status" value="1"/>
</dbReference>